<feature type="domain" description="Fe2OG dioxygenase" evidence="5">
    <location>
        <begin position="196"/>
        <end position="308"/>
    </location>
</feature>
<keyword evidence="7" id="KW-1185">Reference proteome</keyword>
<dbReference type="STRING" id="1344003.SAMN05445060_1834"/>
<keyword evidence="3" id="KW-0408">Iron</keyword>
<dbReference type="PROSITE" id="PS51471">
    <property type="entry name" value="FE2OG_OXY"/>
    <property type="match status" value="1"/>
</dbReference>
<evidence type="ECO:0000259" key="5">
    <source>
        <dbReference type="PROSITE" id="PS51471"/>
    </source>
</evidence>
<dbReference type="SUPFAM" id="SSF51197">
    <property type="entry name" value="Clavaminate synthase-like"/>
    <property type="match status" value="1"/>
</dbReference>
<dbReference type="RefSeq" id="WP_076478704.1">
    <property type="nucleotide sequence ID" value="NZ_FTNT01000004.1"/>
</dbReference>
<dbReference type="Proteomes" id="UP000186218">
    <property type="component" value="Unassembled WGS sequence"/>
</dbReference>
<dbReference type="GO" id="GO:0017000">
    <property type="term" value="P:antibiotic biosynthetic process"/>
    <property type="evidence" value="ECO:0007669"/>
    <property type="project" value="UniProtKB-KW"/>
</dbReference>
<dbReference type="InterPro" id="IPR026992">
    <property type="entry name" value="DIOX_N"/>
</dbReference>
<dbReference type="EMBL" id="FTNT01000004">
    <property type="protein sequence ID" value="SIR95649.1"/>
    <property type="molecule type" value="Genomic_DNA"/>
</dbReference>
<dbReference type="InterPro" id="IPR005123">
    <property type="entry name" value="Oxoglu/Fe-dep_dioxygenase_dom"/>
</dbReference>
<dbReference type="InterPro" id="IPR027443">
    <property type="entry name" value="IPNS-like_sf"/>
</dbReference>
<accession>A0A1N7F5Q4</accession>
<dbReference type="OrthoDB" id="21825at2"/>
<reference evidence="6 7" key="1">
    <citation type="submission" date="2017-01" db="EMBL/GenBank/DDBJ databases">
        <authorList>
            <person name="Mah S.A."/>
            <person name="Swanson W.J."/>
            <person name="Moy G.W."/>
            <person name="Vacquier V.D."/>
        </authorList>
    </citation>
    <scope>NUCLEOTIDE SEQUENCE [LARGE SCALE GENOMIC DNA]</scope>
    <source>
        <strain evidence="6 7">CPCC 203464</strain>
    </source>
</reference>
<comment type="pathway">
    <text evidence="1">Antibiotic biosynthesis.</text>
</comment>
<dbReference type="Pfam" id="PF03171">
    <property type="entry name" value="2OG-FeII_Oxy"/>
    <property type="match status" value="1"/>
</dbReference>
<dbReference type="InterPro" id="IPR050231">
    <property type="entry name" value="Iron_ascorbate_oxido_reductase"/>
</dbReference>
<keyword evidence="2" id="KW-0045">Antibiotic biosynthesis</keyword>
<evidence type="ECO:0000256" key="4">
    <source>
        <dbReference type="SAM" id="MobiDB-lite"/>
    </source>
</evidence>
<dbReference type="AlphaFoldDB" id="A0A1N7F5Q4"/>
<sequence>MPENTHTPPSHDDRTTFDLTELDRESRMGGLGTETTDREVRRISLADFDTRRDQIGEELWSAATDIGFFQVVDHGIDLATVDRAFEMSARFFALPTEVKSQYPLKKGQNAGWEYRSQVRPSVGTPDQKESFQVTRPRMDGLWPTDAEIDGFRSVILDFEHRCWRLAMNLLSCFADRLGFDRDFFTRAHDPAASAYQSTLRLLHYYPFPDDLLGVDNQWRAGAHTDFDALTLLFQRQGQGGLQVLPGAEADTEAWTPVEPSDDAITCNIGDMLMRWSDDLLPSNFHRVRAPRKGEDTGPRYTIAYFAQANTDVVIESAAGTHPPITAADYLAQRIAANFGK</sequence>
<evidence type="ECO:0000256" key="1">
    <source>
        <dbReference type="ARBA" id="ARBA00004792"/>
    </source>
</evidence>
<dbReference type="InterPro" id="IPR044861">
    <property type="entry name" value="IPNS-like_FE2OG_OXY"/>
</dbReference>
<evidence type="ECO:0000313" key="7">
    <source>
        <dbReference type="Proteomes" id="UP000186218"/>
    </source>
</evidence>
<dbReference type="Gene3D" id="2.60.120.330">
    <property type="entry name" value="B-lactam Antibiotic, Isopenicillin N Synthase, Chain"/>
    <property type="match status" value="1"/>
</dbReference>
<dbReference type="GO" id="GO:0016491">
    <property type="term" value="F:oxidoreductase activity"/>
    <property type="evidence" value="ECO:0007669"/>
    <property type="project" value="UniProtKB-KW"/>
</dbReference>
<feature type="compositionally biased region" description="Basic and acidic residues" evidence="4">
    <location>
        <begin position="9"/>
        <end position="27"/>
    </location>
</feature>
<comment type="similarity">
    <text evidence="3">Belongs to the iron/ascorbate-dependent oxidoreductase family.</text>
</comment>
<evidence type="ECO:0000256" key="2">
    <source>
        <dbReference type="ARBA" id="ARBA00023194"/>
    </source>
</evidence>
<protein>
    <submittedName>
        <fullName evidence="6">Isopenicillin N synthase</fullName>
    </submittedName>
</protein>
<dbReference type="GO" id="GO:0046872">
    <property type="term" value="F:metal ion binding"/>
    <property type="evidence" value="ECO:0007669"/>
    <property type="project" value="UniProtKB-KW"/>
</dbReference>
<keyword evidence="3" id="KW-0479">Metal-binding</keyword>
<name>A0A1N7F5Q4_9NOCA</name>
<organism evidence="6 7">
    <name type="scientific">Williamsia sterculiae</name>
    <dbReference type="NCBI Taxonomy" id="1344003"/>
    <lineage>
        <taxon>Bacteria</taxon>
        <taxon>Bacillati</taxon>
        <taxon>Actinomycetota</taxon>
        <taxon>Actinomycetes</taxon>
        <taxon>Mycobacteriales</taxon>
        <taxon>Nocardiaceae</taxon>
        <taxon>Williamsia</taxon>
    </lineage>
</organism>
<dbReference type="Pfam" id="PF14226">
    <property type="entry name" value="DIOX_N"/>
    <property type="match status" value="1"/>
</dbReference>
<gene>
    <name evidence="6" type="ORF">SAMN05445060_1834</name>
</gene>
<evidence type="ECO:0000256" key="3">
    <source>
        <dbReference type="RuleBase" id="RU003682"/>
    </source>
</evidence>
<dbReference type="PANTHER" id="PTHR47990">
    <property type="entry name" value="2-OXOGLUTARATE (2OG) AND FE(II)-DEPENDENT OXYGENASE SUPERFAMILY PROTEIN-RELATED"/>
    <property type="match status" value="1"/>
</dbReference>
<evidence type="ECO:0000313" key="6">
    <source>
        <dbReference type="EMBL" id="SIR95649.1"/>
    </source>
</evidence>
<keyword evidence="3" id="KW-0560">Oxidoreductase</keyword>
<proteinExistence type="inferred from homology"/>
<feature type="region of interest" description="Disordered" evidence="4">
    <location>
        <begin position="1"/>
        <end position="35"/>
    </location>
</feature>